<evidence type="ECO:0000313" key="2">
    <source>
        <dbReference type="Proteomes" id="UP001732700"/>
    </source>
</evidence>
<dbReference type="Proteomes" id="UP001732700">
    <property type="component" value="Chromosome 7D"/>
</dbReference>
<proteinExistence type="predicted"/>
<protein>
    <submittedName>
        <fullName evidence="1">Uncharacterized protein</fullName>
    </submittedName>
</protein>
<organism evidence="1 2">
    <name type="scientific">Avena sativa</name>
    <name type="common">Oat</name>
    <dbReference type="NCBI Taxonomy" id="4498"/>
    <lineage>
        <taxon>Eukaryota</taxon>
        <taxon>Viridiplantae</taxon>
        <taxon>Streptophyta</taxon>
        <taxon>Embryophyta</taxon>
        <taxon>Tracheophyta</taxon>
        <taxon>Spermatophyta</taxon>
        <taxon>Magnoliopsida</taxon>
        <taxon>Liliopsida</taxon>
        <taxon>Poales</taxon>
        <taxon>Poaceae</taxon>
        <taxon>BOP clade</taxon>
        <taxon>Pooideae</taxon>
        <taxon>Poodae</taxon>
        <taxon>Poeae</taxon>
        <taxon>Poeae Chloroplast Group 1 (Aveneae type)</taxon>
        <taxon>Aveninae</taxon>
        <taxon>Avena</taxon>
    </lineage>
</organism>
<name>A0ACD6AET4_AVESA</name>
<reference evidence="1" key="2">
    <citation type="submission" date="2025-09" db="UniProtKB">
        <authorList>
            <consortium name="EnsemblPlants"/>
        </authorList>
    </citation>
    <scope>IDENTIFICATION</scope>
</reference>
<keyword evidence="2" id="KW-1185">Reference proteome</keyword>
<accession>A0ACD6AET4</accession>
<evidence type="ECO:0000313" key="1">
    <source>
        <dbReference type="EnsemblPlants" id="AVESA.00010b.r2.7DG1344060.1.CDS"/>
    </source>
</evidence>
<reference evidence="1" key="1">
    <citation type="submission" date="2021-05" db="EMBL/GenBank/DDBJ databases">
        <authorList>
            <person name="Scholz U."/>
            <person name="Mascher M."/>
            <person name="Fiebig A."/>
        </authorList>
    </citation>
    <scope>NUCLEOTIDE SEQUENCE [LARGE SCALE GENOMIC DNA]</scope>
</reference>
<dbReference type="EnsemblPlants" id="AVESA.00010b.r2.7DG1344060.1">
    <property type="protein sequence ID" value="AVESA.00010b.r2.7DG1344060.1.CDS"/>
    <property type="gene ID" value="AVESA.00010b.r2.7DG1344060"/>
</dbReference>
<sequence>MDLNNNMNVLGDSRIVAVEFDTHGNTDFPDMMGSNHMGIDINSIVSVASTNISNDLGADDVMTARISYDNMTQVLAADLGIRGVSYHVNQTVNMRYSLPAEVAVGFSASTGLAVEVNKVLSWTFSSTLATTTHKRRTSPTHKLLAAAILPPAVFVLCLLLGFGLWRWRQIKTARRRTRPSVVDKDAGEADEEEDEEKAEFVRGMGPKRYGYRRLAAATGNFAEGNKLGQGGFGSVYKGELADQDVLVAVKMLSPESSGQGRKEFEAEVKIISQLRHRNLVRLLGWCDSHRGLLLVYECVAKGGLDRHIHGTAAATCLTWRQRYNIILGLGSALRYLHEEVEQYVVHGDIKTSNIMLDSSCNAKLGDFGLARIVDPAALSGPRTTRVVLGTPGYIDPEFVSTQRPCVESDMYSFGVVVLEIISGRRPKTNVRPDGEVNMLLEQVWDLYGDSTILKAADQRLVVADETGKLQMERALVVGLWCALPIKSERPSIGQVMHVLASFDVPLPLLWPLIGDDNTRTIPEAQHARSHTMIHT</sequence>